<dbReference type="Proteomes" id="UP001596417">
    <property type="component" value="Unassembled WGS sequence"/>
</dbReference>
<comment type="caution">
    <text evidence="2">The sequence shown here is derived from an EMBL/GenBank/DDBJ whole genome shotgun (WGS) entry which is preliminary data.</text>
</comment>
<name>A0ABD5YSU9_9EURY</name>
<proteinExistence type="predicted"/>
<evidence type="ECO:0000313" key="2">
    <source>
        <dbReference type="EMBL" id="MFC7191992.1"/>
    </source>
</evidence>
<evidence type="ECO:0008006" key="4">
    <source>
        <dbReference type="Google" id="ProtNLM"/>
    </source>
</evidence>
<dbReference type="InterPro" id="IPR011050">
    <property type="entry name" value="Pectin_lyase_fold/virulence"/>
</dbReference>
<dbReference type="EMBL" id="JBHTAX010000001">
    <property type="protein sequence ID" value="MFC7191840.1"/>
    <property type="molecule type" value="Genomic_DNA"/>
</dbReference>
<reference evidence="3" key="2">
    <citation type="journal article" date="2019" name="Int. J. Syst. Evol. Microbiol.">
        <title>The Global Catalogue of Microorganisms (GCM) 10K type strain sequencing project: providing services to taxonomists for standard genome sequencing and annotation.</title>
        <authorList>
            <consortium name="The Broad Institute Genomics Platform"/>
            <consortium name="The Broad Institute Genome Sequencing Center for Infectious Disease"/>
            <person name="Wu L."/>
            <person name="Ma J."/>
        </authorList>
    </citation>
    <scope>NUCLEOTIDE SEQUENCE [LARGE SCALE GENOMIC DNA]</scope>
    <source>
        <strain evidence="3">RDMS1</strain>
    </source>
</reference>
<dbReference type="AlphaFoldDB" id="A0ABD5YSU9"/>
<evidence type="ECO:0000313" key="1">
    <source>
        <dbReference type="EMBL" id="MFC7191840.1"/>
    </source>
</evidence>
<gene>
    <name evidence="1" type="ORF">ACFQL7_20020</name>
    <name evidence="2" type="ORF">ACFQL7_20795</name>
</gene>
<evidence type="ECO:0000313" key="3">
    <source>
        <dbReference type="Proteomes" id="UP001596417"/>
    </source>
</evidence>
<organism evidence="2 3">
    <name type="scientific">Halocatena marina</name>
    <dbReference type="NCBI Taxonomy" id="2934937"/>
    <lineage>
        <taxon>Archaea</taxon>
        <taxon>Methanobacteriati</taxon>
        <taxon>Methanobacteriota</taxon>
        <taxon>Stenosarchaea group</taxon>
        <taxon>Halobacteria</taxon>
        <taxon>Halobacteriales</taxon>
        <taxon>Natronomonadaceae</taxon>
        <taxon>Halocatena</taxon>
    </lineage>
</organism>
<dbReference type="EMBL" id="JBHTAX010000002">
    <property type="protein sequence ID" value="MFC7191992.1"/>
    <property type="molecule type" value="Genomic_DNA"/>
</dbReference>
<sequence length="363" mass="39280">MTNHGAIGGGPGYDHEAYQKAFSNFSGNYVKNRVRHNRTTADVIVKSRDQLLDAVEEVNDYDSRVIYVEDSAEIELKPEDCPVVISRDWGHIVSGRDVKGGNAGGVIHVPAKVEAGLKFTGVSSRLSGIRVLGPAVEANPWEGYDHEDPTVGALLEANRTEVDNCEIRGFDNAAVASGRGGAVNWVHVHHNDLCDNPSDGLGYGMKVYHGHALIDRNYFDNNRHSIAGDGYEDCSYEAYCNIQGPQTTQHCFDMHAAAENSTWGGRQGGKSFVISNNIFMATQAYTDGDHEEAVKIRGAPIEQSEISNNVFANVDEGGPGGRGKAIQIPSEYESFEDANILVDGNVYGMYDPGKTVGIPTSTV</sequence>
<reference evidence="2" key="1">
    <citation type="journal article" date="2014" name="Int. J. Syst. Evol. Microbiol.">
        <title>Complete genome sequence of Corynebacterium casei LMG S-19264T (=DSM 44701T), isolated from a smear-ripened cheese.</title>
        <authorList>
            <consortium name="US DOE Joint Genome Institute (JGI-PGF)"/>
            <person name="Walter F."/>
            <person name="Albersmeier A."/>
            <person name="Kalinowski J."/>
            <person name="Ruckert C."/>
        </authorList>
    </citation>
    <scope>NUCLEOTIDE SEQUENCE [LARGE SCALE GENOMIC DNA]</scope>
    <source>
        <strain evidence="2">NBRC 107106</strain>
    </source>
</reference>
<dbReference type="RefSeq" id="WP_264822299.1">
    <property type="nucleotide sequence ID" value="NZ_CP110249.1"/>
</dbReference>
<reference evidence="2" key="3">
    <citation type="submission" date="2024-09" db="EMBL/GenBank/DDBJ databases">
        <authorList>
            <person name="Sun Q."/>
        </authorList>
    </citation>
    <scope>NUCLEOTIDE SEQUENCE</scope>
    <source>
        <strain evidence="2">NBRC 107106</strain>
    </source>
</reference>
<accession>A0ABD5YSU9</accession>
<protein>
    <recommendedName>
        <fullName evidence="4">Right handed beta helix domain-containing protein</fullName>
    </recommendedName>
</protein>
<keyword evidence="3" id="KW-1185">Reference proteome</keyword>
<dbReference type="SUPFAM" id="SSF51126">
    <property type="entry name" value="Pectin lyase-like"/>
    <property type="match status" value="1"/>
</dbReference>
<dbReference type="GeneID" id="76201629"/>